<organism evidence="2 3">
    <name type="scientific">Symbiochloris irregularis</name>
    <dbReference type="NCBI Taxonomy" id="706552"/>
    <lineage>
        <taxon>Eukaryota</taxon>
        <taxon>Viridiplantae</taxon>
        <taxon>Chlorophyta</taxon>
        <taxon>core chlorophytes</taxon>
        <taxon>Trebouxiophyceae</taxon>
        <taxon>Trebouxiales</taxon>
        <taxon>Trebouxiaceae</taxon>
        <taxon>Symbiochloris</taxon>
    </lineage>
</organism>
<comment type="caution">
    <text evidence="2">The sequence shown here is derived from an EMBL/GenBank/DDBJ whole genome shotgun (WGS) entry which is preliminary data.</text>
</comment>
<sequence>MLSSKSSGGDQPIVSREERSARPRGPALRQPHSARLQFELLSADRQKAHILPVAASQISGPFQAVEVVKL</sequence>
<evidence type="ECO:0000313" key="2">
    <source>
        <dbReference type="EMBL" id="KAK9787376.1"/>
    </source>
</evidence>
<gene>
    <name evidence="2" type="ORF">WJX73_009382</name>
</gene>
<dbReference type="EMBL" id="JALJOQ010000249">
    <property type="protein sequence ID" value="KAK9787376.1"/>
    <property type="molecule type" value="Genomic_DNA"/>
</dbReference>
<evidence type="ECO:0000256" key="1">
    <source>
        <dbReference type="SAM" id="MobiDB-lite"/>
    </source>
</evidence>
<evidence type="ECO:0000313" key="3">
    <source>
        <dbReference type="Proteomes" id="UP001465755"/>
    </source>
</evidence>
<protein>
    <submittedName>
        <fullName evidence="2">Uncharacterized protein</fullName>
    </submittedName>
</protein>
<dbReference type="Proteomes" id="UP001465755">
    <property type="component" value="Unassembled WGS sequence"/>
</dbReference>
<reference evidence="2 3" key="1">
    <citation type="journal article" date="2024" name="Nat. Commun.">
        <title>Phylogenomics reveals the evolutionary origins of lichenization in chlorophyte algae.</title>
        <authorList>
            <person name="Puginier C."/>
            <person name="Libourel C."/>
            <person name="Otte J."/>
            <person name="Skaloud P."/>
            <person name="Haon M."/>
            <person name="Grisel S."/>
            <person name="Petersen M."/>
            <person name="Berrin J.G."/>
            <person name="Delaux P.M."/>
            <person name="Dal Grande F."/>
            <person name="Keller J."/>
        </authorList>
    </citation>
    <scope>NUCLEOTIDE SEQUENCE [LARGE SCALE GENOMIC DNA]</scope>
    <source>
        <strain evidence="2 3">SAG 2036</strain>
    </source>
</reference>
<accession>A0AAW1NI95</accession>
<keyword evidence="3" id="KW-1185">Reference proteome</keyword>
<proteinExistence type="predicted"/>
<feature type="region of interest" description="Disordered" evidence="1">
    <location>
        <begin position="1"/>
        <end position="33"/>
    </location>
</feature>
<dbReference type="AlphaFoldDB" id="A0AAW1NI95"/>
<name>A0AAW1NI95_9CHLO</name>